<gene>
    <name evidence="4" type="ORF">PSAL_015340</name>
</gene>
<dbReference type="Gene3D" id="2.40.50.100">
    <property type="match status" value="2"/>
</dbReference>
<feature type="coiled-coil region" evidence="1">
    <location>
        <begin position="142"/>
        <end position="202"/>
    </location>
</feature>
<keyword evidence="5" id="KW-1185">Reference proteome</keyword>
<dbReference type="PANTHER" id="PTHR30367">
    <property type="entry name" value="P-HYDROXYBENZOIC ACID EFFLUX PUMP SUBUNIT AAEA-RELATED"/>
    <property type="match status" value="1"/>
</dbReference>
<sequence>MLEALICSLVSLLPDYLYRRYAQGKRLGKEINIYSAWYELRWGLTVWLFLTVSLITVLFYYHPASVSVSSYFRTVTLVPQVSGRVSEVYVSNGQQVKAGDPLIQLDGLQQAAQVDAARALLAETEASGKLAETALAQASAGIAQASAALNQSRQELERNETLRDEGSSAVRLTEIERLENLVAQRTAQVEAAELQMAAAQQQLDDVLPAQLASADAQLELALAEQDKTLISAGVDGHIEQLAVQLGDFVNPFLRPAGILVPSSIESRRFQAGFNQIGSQVIHEHMVGEMACISKPLDIIPVVVTDIQSVIPSGQFRPSDQLRDPQDDVRPGTVTVYLEPLYAGEADMVPPGSSCQVMLYTDNHHRLETEDLSTGKRIFLHVVDTIGVVHAAGLRIRMFMTPFTVLVFSGSH</sequence>
<keyword evidence="2" id="KW-0472">Membrane</keyword>
<feature type="domain" description="Multidrug resistance protein MdtA-like barrel-sandwich hybrid" evidence="3">
    <location>
        <begin position="73"/>
        <end position="250"/>
    </location>
</feature>
<protein>
    <recommendedName>
        <fullName evidence="3">Multidrug resistance protein MdtA-like barrel-sandwich hybrid domain-containing protein</fullName>
    </recommendedName>
</protein>
<dbReference type="OrthoDB" id="7929252at2"/>
<reference evidence="4 5" key="1">
    <citation type="submission" date="2020-08" db="EMBL/GenBank/DDBJ databases">
        <title>Genome sequence of Rhodobacteraceae bacterium Lw-13e.</title>
        <authorList>
            <person name="Poehlein A."/>
            <person name="Wolter L."/>
            <person name="Daniel R."/>
            <person name="Brinkhoff T."/>
        </authorList>
    </citation>
    <scope>NUCLEOTIDE SEQUENCE [LARGE SCALE GENOMIC DNA]</scope>
    <source>
        <strain evidence="4 5">Lw-13e</strain>
    </source>
</reference>
<dbReference type="AlphaFoldDB" id="A0A418SHL5"/>
<evidence type="ECO:0000256" key="1">
    <source>
        <dbReference type="SAM" id="Coils"/>
    </source>
</evidence>
<dbReference type="Gene3D" id="1.10.287.470">
    <property type="entry name" value="Helix hairpin bin"/>
    <property type="match status" value="2"/>
</dbReference>
<dbReference type="SUPFAM" id="SSF111369">
    <property type="entry name" value="HlyD-like secretion proteins"/>
    <property type="match status" value="1"/>
</dbReference>
<evidence type="ECO:0000313" key="5">
    <source>
        <dbReference type="Proteomes" id="UP000283786"/>
    </source>
</evidence>
<organism evidence="4 5">
    <name type="scientific">Pseudooceanicola algae</name>
    <dbReference type="NCBI Taxonomy" id="1537215"/>
    <lineage>
        <taxon>Bacteria</taxon>
        <taxon>Pseudomonadati</taxon>
        <taxon>Pseudomonadota</taxon>
        <taxon>Alphaproteobacteria</taxon>
        <taxon>Rhodobacterales</taxon>
        <taxon>Paracoccaceae</taxon>
        <taxon>Pseudooceanicola</taxon>
    </lineage>
</organism>
<dbReference type="RefSeq" id="WP_119838777.1">
    <property type="nucleotide sequence ID" value="NZ_CP060436.1"/>
</dbReference>
<feature type="transmembrane region" description="Helical" evidence="2">
    <location>
        <begin position="40"/>
        <end position="61"/>
    </location>
</feature>
<name>A0A418SHL5_9RHOB</name>
<dbReference type="PANTHER" id="PTHR30367:SF12">
    <property type="entry name" value="P-HYDROXYBENZOIC ACID EFFLUX PUMP SUBUNIT AAEA"/>
    <property type="match status" value="1"/>
</dbReference>
<keyword evidence="1" id="KW-0175">Coiled coil</keyword>
<evidence type="ECO:0000313" key="4">
    <source>
        <dbReference type="EMBL" id="QPM90299.1"/>
    </source>
</evidence>
<dbReference type="Pfam" id="PF25917">
    <property type="entry name" value="BSH_RND"/>
    <property type="match status" value="1"/>
</dbReference>
<evidence type="ECO:0000259" key="3">
    <source>
        <dbReference type="Pfam" id="PF25917"/>
    </source>
</evidence>
<keyword evidence="2" id="KW-0812">Transmembrane</keyword>
<keyword evidence="2" id="KW-1133">Transmembrane helix</keyword>
<dbReference type="KEGG" id="palw:PSAL_015340"/>
<dbReference type="InterPro" id="IPR058625">
    <property type="entry name" value="MdtA-like_BSH"/>
</dbReference>
<evidence type="ECO:0000256" key="2">
    <source>
        <dbReference type="SAM" id="Phobius"/>
    </source>
</evidence>
<accession>A0A418SHL5</accession>
<dbReference type="Proteomes" id="UP000283786">
    <property type="component" value="Chromosome"/>
</dbReference>
<dbReference type="InterPro" id="IPR050393">
    <property type="entry name" value="MFP_Efflux_Pump"/>
</dbReference>
<proteinExistence type="predicted"/>
<dbReference type="EMBL" id="CP060436">
    <property type="protein sequence ID" value="QPM90299.1"/>
    <property type="molecule type" value="Genomic_DNA"/>
</dbReference>